<feature type="compositionally biased region" description="Low complexity" evidence="7">
    <location>
        <begin position="1172"/>
        <end position="1182"/>
    </location>
</feature>
<reference evidence="11" key="2">
    <citation type="journal article" date="2021" name="World Allergy Organ. J.">
        <title>Chromosome-level assembly of Dermatophagoides farinae genome and transcriptome reveals two novel allergens Der f 37 and Der f 39.</title>
        <authorList>
            <person name="Chen J."/>
            <person name="Cai Z."/>
            <person name="Fan D."/>
            <person name="Hu J."/>
            <person name="Hou Y."/>
            <person name="He Y."/>
            <person name="Zhang Z."/>
            <person name="Zhao Z."/>
            <person name="Gao P."/>
            <person name="Hu W."/>
            <person name="Sun J."/>
            <person name="Li J."/>
            <person name="Ji K."/>
        </authorList>
    </citation>
    <scope>NUCLEOTIDE SEQUENCE</scope>
    <source>
        <strain evidence="11">JKM2019</strain>
    </source>
</reference>
<dbReference type="PROSITE" id="PS51157">
    <property type="entry name" value="ZF_UBR"/>
    <property type="match status" value="1"/>
</dbReference>
<feature type="compositionally biased region" description="Low complexity" evidence="7">
    <location>
        <begin position="1"/>
        <end position="15"/>
    </location>
</feature>
<feature type="compositionally biased region" description="Low complexity" evidence="7">
    <location>
        <begin position="357"/>
        <end position="374"/>
    </location>
</feature>
<feature type="region of interest" description="Disordered" evidence="7">
    <location>
        <begin position="2955"/>
        <end position="2987"/>
    </location>
</feature>
<dbReference type="InterPro" id="IPR000569">
    <property type="entry name" value="HECT_dom"/>
</dbReference>
<dbReference type="GO" id="GO:0003723">
    <property type="term" value="F:RNA binding"/>
    <property type="evidence" value="ECO:0007669"/>
    <property type="project" value="InterPro"/>
</dbReference>
<reference evidence="11" key="1">
    <citation type="submission" date="2020-06" db="EMBL/GenBank/DDBJ databases">
        <authorList>
            <person name="Ji K."/>
            <person name="Li J."/>
        </authorList>
    </citation>
    <scope>NUCLEOTIDE SEQUENCE</scope>
    <source>
        <strain evidence="11">JKM2019</strain>
        <tissue evidence="11">Whole body</tissue>
    </source>
</reference>
<feature type="compositionally biased region" description="Low complexity" evidence="7">
    <location>
        <begin position="2963"/>
        <end position="2976"/>
    </location>
</feature>
<feature type="compositionally biased region" description="Low complexity" evidence="7">
    <location>
        <begin position="622"/>
        <end position="636"/>
    </location>
</feature>
<dbReference type="GO" id="GO:0005634">
    <property type="term" value="C:nucleus"/>
    <property type="evidence" value="ECO:0007669"/>
    <property type="project" value="TreeGrafter"/>
</dbReference>
<feature type="compositionally biased region" description="Low complexity" evidence="7">
    <location>
        <begin position="2186"/>
        <end position="2204"/>
    </location>
</feature>
<dbReference type="GO" id="GO:0005737">
    <property type="term" value="C:cytoplasm"/>
    <property type="evidence" value="ECO:0007669"/>
    <property type="project" value="TreeGrafter"/>
</dbReference>
<dbReference type="EMBL" id="SDOV01000009">
    <property type="protein sequence ID" value="KAH7636950.1"/>
    <property type="molecule type" value="Genomic_DNA"/>
</dbReference>
<dbReference type="InterPro" id="IPR035983">
    <property type="entry name" value="Hect_E3_ubiquitin_ligase"/>
</dbReference>
<keyword evidence="4" id="KW-0862">Zinc</keyword>
<keyword evidence="1" id="KW-0479">Metal-binding</keyword>
<feature type="compositionally biased region" description="Low complexity" evidence="7">
    <location>
        <begin position="2793"/>
        <end position="2802"/>
    </location>
</feature>
<feature type="region of interest" description="Disordered" evidence="7">
    <location>
        <begin position="2472"/>
        <end position="2492"/>
    </location>
</feature>
<dbReference type="SUPFAM" id="SSF63570">
    <property type="entry name" value="PABC (PABP) domain"/>
    <property type="match status" value="1"/>
</dbReference>
<dbReference type="InterPro" id="IPR003126">
    <property type="entry name" value="Znf_UBR"/>
</dbReference>
<keyword evidence="2" id="KW-0863">Zinc-finger</keyword>
<feature type="domain" description="PABC" evidence="10">
    <location>
        <begin position="2878"/>
        <end position="2955"/>
    </location>
</feature>
<dbReference type="FunFam" id="1.10.8.10:FF:000009">
    <property type="entry name" value="Putative E3 ubiquitin-protein ligase UBR5"/>
    <property type="match status" value="1"/>
</dbReference>
<dbReference type="GO" id="GO:0043130">
    <property type="term" value="F:ubiquitin binding"/>
    <property type="evidence" value="ECO:0007669"/>
    <property type="project" value="InterPro"/>
</dbReference>
<gene>
    <name evidence="11" type="ORF">HUG17_7156</name>
</gene>
<dbReference type="GO" id="GO:0008270">
    <property type="term" value="F:zinc ion binding"/>
    <property type="evidence" value="ECO:0007669"/>
    <property type="project" value="UniProtKB-KW"/>
</dbReference>
<feature type="region of interest" description="Disordered" evidence="7">
    <location>
        <begin position="606"/>
        <end position="637"/>
    </location>
</feature>
<feature type="compositionally biased region" description="Low complexity" evidence="7">
    <location>
        <begin position="2838"/>
        <end position="2859"/>
    </location>
</feature>
<organism evidence="11">
    <name type="scientific">Dermatophagoides farinae</name>
    <name type="common">American house dust mite</name>
    <dbReference type="NCBI Taxonomy" id="6954"/>
    <lineage>
        <taxon>Eukaryota</taxon>
        <taxon>Metazoa</taxon>
        <taxon>Ecdysozoa</taxon>
        <taxon>Arthropoda</taxon>
        <taxon>Chelicerata</taxon>
        <taxon>Arachnida</taxon>
        <taxon>Acari</taxon>
        <taxon>Acariformes</taxon>
        <taxon>Sarcoptiformes</taxon>
        <taxon>Astigmata</taxon>
        <taxon>Psoroptidia</taxon>
        <taxon>Analgoidea</taxon>
        <taxon>Pyroglyphidae</taxon>
        <taxon>Dermatophagoidinae</taxon>
        <taxon>Dermatophagoides</taxon>
    </lineage>
</organism>
<feature type="region of interest" description="Disordered" evidence="7">
    <location>
        <begin position="1949"/>
        <end position="2005"/>
    </location>
</feature>
<feature type="compositionally biased region" description="Low complexity" evidence="7">
    <location>
        <begin position="2810"/>
        <end position="2819"/>
    </location>
</feature>
<dbReference type="PROSITE" id="PS50237">
    <property type="entry name" value="HECT"/>
    <property type="match status" value="1"/>
</dbReference>
<keyword evidence="3 5" id="KW-0833">Ubl conjugation pathway</keyword>
<feature type="compositionally biased region" description="Low complexity" evidence="7">
    <location>
        <begin position="740"/>
        <end position="753"/>
    </location>
</feature>
<dbReference type="InterPro" id="IPR024725">
    <property type="entry name" value="UBR5_UBA"/>
</dbReference>
<dbReference type="PANTHER" id="PTHR46276">
    <property type="entry name" value="E3 UBIQUITIN-PROTEIN LIGASE UBR5"/>
    <property type="match status" value="1"/>
</dbReference>
<dbReference type="SUPFAM" id="SSF50985">
    <property type="entry name" value="RCC1/BLIP-II"/>
    <property type="match status" value="1"/>
</dbReference>
<accession>A0A9D4NSH6</accession>
<proteinExistence type="predicted"/>
<evidence type="ECO:0000256" key="3">
    <source>
        <dbReference type="ARBA" id="ARBA00022786"/>
    </source>
</evidence>
<feature type="compositionally biased region" description="Low complexity" evidence="7">
    <location>
        <begin position="2480"/>
        <end position="2492"/>
    </location>
</feature>
<feature type="domain" description="UBR-type" evidence="9">
    <location>
        <begin position="1317"/>
        <end position="1385"/>
    </location>
</feature>
<feature type="compositionally biased region" description="Low complexity" evidence="7">
    <location>
        <begin position="1833"/>
        <end position="1848"/>
    </location>
</feature>
<dbReference type="OrthoDB" id="298098at2759"/>
<feature type="region of interest" description="Disordered" evidence="7">
    <location>
        <begin position="1776"/>
        <end position="1823"/>
    </location>
</feature>
<feature type="compositionally biased region" description="Gly residues" evidence="7">
    <location>
        <begin position="2281"/>
        <end position="2290"/>
    </location>
</feature>
<dbReference type="CDD" id="cd19675">
    <property type="entry name" value="UBR-box_UBR5"/>
    <property type="match status" value="1"/>
</dbReference>
<feature type="region of interest" description="Disordered" evidence="7">
    <location>
        <begin position="2279"/>
        <end position="2298"/>
    </location>
</feature>
<dbReference type="Gene3D" id="1.10.8.10">
    <property type="entry name" value="DNA helicase RuvA subunit, C-terminal domain"/>
    <property type="match status" value="1"/>
</dbReference>
<feature type="region of interest" description="Disordered" evidence="7">
    <location>
        <begin position="1833"/>
        <end position="1852"/>
    </location>
</feature>
<dbReference type="SUPFAM" id="SSF56204">
    <property type="entry name" value="Hect, E3 ligase catalytic domain"/>
    <property type="match status" value="1"/>
</dbReference>
<evidence type="ECO:0000256" key="7">
    <source>
        <dbReference type="SAM" id="MobiDB-lite"/>
    </source>
</evidence>
<feature type="domain" description="HECT" evidence="8">
    <location>
        <begin position="3069"/>
        <end position="3352"/>
    </location>
</feature>
<dbReference type="Pfam" id="PF11547">
    <property type="entry name" value="E3_UbLigase_EDD"/>
    <property type="match status" value="1"/>
</dbReference>
<evidence type="ECO:0000259" key="10">
    <source>
        <dbReference type="PROSITE" id="PS51309"/>
    </source>
</evidence>
<dbReference type="Pfam" id="PF00632">
    <property type="entry name" value="HECT"/>
    <property type="match status" value="1"/>
</dbReference>
<feature type="region of interest" description="Disordered" evidence="7">
    <location>
        <begin position="170"/>
        <end position="212"/>
    </location>
</feature>
<feature type="region of interest" description="Disordered" evidence="7">
    <location>
        <begin position="89"/>
        <end position="108"/>
    </location>
</feature>
<dbReference type="PANTHER" id="PTHR46276:SF1">
    <property type="entry name" value="E3 UBIQUITIN-PROTEIN LIGASE UBR5"/>
    <property type="match status" value="1"/>
</dbReference>
<dbReference type="Gene3D" id="1.10.1900.10">
    <property type="entry name" value="c-terminal domain of poly(a) binding protein"/>
    <property type="match status" value="1"/>
</dbReference>
<feature type="region of interest" description="Disordered" evidence="7">
    <location>
        <begin position="698"/>
        <end position="784"/>
    </location>
</feature>
<dbReference type="GO" id="GO:0034450">
    <property type="term" value="F:ubiquitin-ubiquitin ligase activity"/>
    <property type="evidence" value="ECO:0007669"/>
    <property type="project" value="TreeGrafter"/>
</dbReference>
<dbReference type="SMART" id="SM00119">
    <property type="entry name" value="HECTc"/>
    <property type="match status" value="1"/>
</dbReference>
<feature type="compositionally biased region" description="Low complexity" evidence="7">
    <location>
        <begin position="837"/>
        <end position="846"/>
    </location>
</feature>
<dbReference type="Gene3D" id="3.30.2410.10">
    <property type="entry name" value="Hect, E3 ligase catalytic domain"/>
    <property type="match status" value="1"/>
</dbReference>
<feature type="compositionally biased region" description="Acidic residues" evidence="7">
    <location>
        <begin position="1955"/>
        <end position="2000"/>
    </location>
</feature>
<feature type="compositionally biased region" description="Gly residues" evidence="7">
    <location>
        <begin position="178"/>
        <end position="189"/>
    </location>
</feature>
<feature type="compositionally biased region" description="Low complexity" evidence="7">
    <location>
        <begin position="2020"/>
        <end position="2037"/>
    </location>
</feature>
<feature type="active site" description="Glycyl thioester intermediate" evidence="5">
    <location>
        <position position="3321"/>
    </location>
</feature>
<feature type="compositionally biased region" description="Low complexity" evidence="7">
    <location>
        <begin position="761"/>
        <end position="779"/>
    </location>
</feature>
<dbReference type="GO" id="GO:0090263">
    <property type="term" value="P:positive regulation of canonical Wnt signaling pathway"/>
    <property type="evidence" value="ECO:0007669"/>
    <property type="project" value="TreeGrafter"/>
</dbReference>
<feature type="compositionally biased region" description="Polar residues" evidence="7">
    <location>
        <begin position="16"/>
        <end position="27"/>
    </location>
</feature>
<dbReference type="SMART" id="SM00396">
    <property type="entry name" value="ZnF_UBR1"/>
    <property type="match status" value="1"/>
</dbReference>
<dbReference type="InterPro" id="IPR009091">
    <property type="entry name" value="RCC1/BLIP-II"/>
</dbReference>
<dbReference type="InterPro" id="IPR047503">
    <property type="entry name" value="UBR-box_UBR5"/>
</dbReference>
<evidence type="ECO:0000256" key="4">
    <source>
        <dbReference type="ARBA" id="ARBA00022833"/>
    </source>
</evidence>
<comment type="caution">
    <text evidence="11">The sequence shown here is derived from an EMBL/GenBank/DDBJ whole genome shotgun (WGS) entry which is preliminary data.</text>
</comment>
<feature type="zinc finger region" description="UBR-type" evidence="6">
    <location>
        <begin position="1317"/>
        <end position="1385"/>
    </location>
</feature>
<feature type="region of interest" description="Disordered" evidence="7">
    <location>
        <begin position="2751"/>
        <end position="2860"/>
    </location>
</feature>
<evidence type="ECO:0000259" key="9">
    <source>
        <dbReference type="PROSITE" id="PS51157"/>
    </source>
</evidence>
<feature type="region of interest" description="Disordered" evidence="7">
    <location>
        <begin position="1139"/>
        <end position="1196"/>
    </location>
</feature>
<protein>
    <submittedName>
        <fullName evidence="11">E3 ubiquitin-protein ligase ubr5-like protein</fullName>
    </submittedName>
</protein>
<feature type="compositionally biased region" description="Polar residues" evidence="7">
    <location>
        <begin position="698"/>
        <end position="725"/>
    </location>
</feature>
<feature type="region of interest" description="Disordered" evidence="7">
    <location>
        <begin position="325"/>
        <end position="376"/>
    </location>
</feature>
<dbReference type="GO" id="GO:0000209">
    <property type="term" value="P:protein polyubiquitination"/>
    <property type="evidence" value="ECO:0007669"/>
    <property type="project" value="TreeGrafter"/>
</dbReference>
<dbReference type="InterPro" id="IPR002004">
    <property type="entry name" value="PABP_HYD_C"/>
</dbReference>
<feature type="region of interest" description="Disordered" evidence="7">
    <location>
        <begin position="53"/>
        <end position="77"/>
    </location>
</feature>
<dbReference type="CDD" id="cd14423">
    <property type="entry name" value="CUE_UBR5"/>
    <property type="match status" value="1"/>
</dbReference>
<feature type="compositionally biased region" description="Basic and acidic residues" evidence="7">
    <location>
        <begin position="609"/>
        <end position="618"/>
    </location>
</feature>
<feature type="compositionally biased region" description="Low complexity" evidence="7">
    <location>
        <begin position="1776"/>
        <end position="1811"/>
    </location>
</feature>
<dbReference type="InterPro" id="IPR036053">
    <property type="entry name" value="PABP-dom"/>
</dbReference>
<evidence type="ECO:0000256" key="2">
    <source>
        <dbReference type="ARBA" id="ARBA00022771"/>
    </source>
</evidence>
<feature type="compositionally biased region" description="Low complexity" evidence="7">
    <location>
        <begin position="2751"/>
        <end position="2786"/>
    </location>
</feature>
<dbReference type="Pfam" id="PF00658">
    <property type="entry name" value="MLLE"/>
    <property type="match status" value="1"/>
</dbReference>
<name>A0A9D4NSH6_DERFA</name>
<sequence length="3352" mass="366948">MTSKNNNSTSLSSATMTQRSSPPSSSMFLAVHPLPSNDDELNDKILETVEKFRSQTNPNNPPSSGAGGSNSHSNVPVINFAGSNISSAISQNESSTNGGDSLSMKMAQQQQSAGQTVLQCVVSRNHVAVLLDDHRVCRYPFNIYAERINGSNVQSESSSSNTKKSIYASTLNSVSGGNNNGTGTSGGGSSSPRSVPSRRRLVRRGGNRSSASVIMSRSHMIPAQYVPEELVNQAQVVLQGKSRNVIIRELQRTNLDVNSAVNNLLSRDDEDFDDADDSPEQLIHSEDLISLLDSGFASQDHSVIIDPEFSEEAVFSYPVRIRGSPSIFPPNNQNQSTSSGQSGSGNNNSGSTGGGSSSNTNVGGSNGNSGSSSNRIRLREEPYSFVERELGLSPHSQTLNGKRWYSVTQESVKNLESGGGGSGLRHQSSTSSSSNKKKCDQIQLSPISFTDQEYWLGSNDRKFIQIASLHSELVAINNQGQLCQWRWQDSEPFKCQISDGIYYFHPRVPSLGLLSEKIQHLSASVIRATVVTETNKLATWMDESIAAAAWKLEHSATNQLFTDTLSAALSGSFKITSLYVSSLMSCVQLSSGSLFWWGTPPFSHRKKMAEKGQNERSKSKSKSSSSTSQSVSNMNSKDNEIVQGTLVSMRNSPIYQCGAIGFTTVGGVPKVGQLISAAWKISDSYSFRILTAQEIQSRLPANSGSTSSSTPTAIPVVTNNQTVANKNLERAEMPPPPSPASSTSSESSNTNAPVVKRARGRNLSSSSGQQLQQQQSSSNNEERNLDRIETWNLKDVVFVEDVKNMPIGRVIKVDGNFVAVKFNATLSDNPVSLNKNQQLQEQQQQQSRPSGETDSIESYIQDCRLLRKEDLIAVRAFSSTSSAPLTFFNNSMIVGNKAYDYVQRTPKRVPLAEHMQILTMTLTNLGLHAIAKMGGYRLSYLQINIVSGRIEHDNKLSIEYSTFFGSGTNPKSSLIRLFSAGENEQTTVVLCRDGNGTLYPLAKDCTNMVIREPISLNLGPISTIGLGIFSLQNINGGGGLPYSTTSSSSQPMKTHAAILALTLERQYLMPAILNCDLDGVRQCLALLNTYPKVFFPMISEVCDGNHNIIHVAVSACFPTSNKPRPSTDSVQIHIQLLGDDDDLVQQDPRPTSSSSLLNDTTMNDSSDATTSNNQQQPVQNQPSATFGNSSEPLLDPTEQKPIAHSILWTLLDSPTLSGHLFDLLSARDYQGLTPFMLAISGRAYSAAQQIFVIMQRVARMIANNEMASGSTQQQHDRSSPSSSITQDSIYQRTFIQMLYPRGSSPDHSPLYMLCSNDTCTFTWTGDEHINQDIFECRTCGLVGSLCCCTECARVCHRGHDCKLKRTSPTAYCDCWEKCKCKALIAGCQPARNNLLKKLLESTNLSQRVNARGEHILLFLVQTVGRQIIEQKQYRPTRLRAFAVSSGNNNSGGRSKNELNDEQSSVPEHDLEPPKFARRALEKMLSDWPTVKSMILTGYRSTENVAQQQRRQSYLWNLNGTANAYSYEEENSYLSCQNGSALLDKFTHSLLKLNLSDPIDRITGTILQSCKTPSIAQEGRIVARRFVRSVIRVSLAVLFEANPVQYSMAYAPLMETSSYRTYCERYLSAQSTSTSSSSSSSPSSLQKKSNSMITMMRKIRKVFVSLLPIAAEELCEVAESLIAPVKMGLARPSSSFMMMAPSSSSSSNTSDLGGSITDELFSVDTSVYSHQRDFLDATFGLHDPTMLEPEPIGSVSQNHNSHHMLWNSYDQSSADLSAAGAASASQSSESQANNNNNQNQQQQQQPSQHESQTTSNDDDLTSAPIPSFQSLIFSEQSTESSTASVSASTNQPPEIVIERSANEDNNSQIGSDQHQSNLTSAASDADIDMLVAGNQMMSEADDNSNVGGRLDTESDSESNPDDGASYLSNADNASAQRSVVTGATAGSDVGVASLPYDDESLNSNADDVDDDDDDEQDVEPDDDESSDSDDASDTAETEPDTDVLSSFINDNVERRLGVIGGSSSNATAGSSSQTATTGSARHNILQHVQWALRSHRDQMLSSTAPTNLTESFRRSAISNALVSMENVVQITNSMVGLARAFSIIIRHIADLMVIIRETTNEMGSIDFPIYHINSTESKQLLQMIEDRLLNTWNWLINSMDATETQLRFGCALSNRRLTPSVSGGIGSSTSGSSNALSSSGSGKADVGVSNSNSASAYVASSNPRSLRLRTFQSQDEMAMLPTFNRNSLRSRTGGGTAYVFTRTSAGTNAAAQVASGSAVAAGSGGSSGNGGSNASSNESNQAAHRDFLNYAMSLMRAHSNEHYDSLPVLDVSSLKHVAYIFDAFVYFIRRGFITIDSHPEIMTTEIIDSSSSIKNKDELISSGRNHLFFRRSNSTLFLGCPRPDPFSAPYHEALPLASKPQLLQPNARREQLFGIPRPSNAMEAEEMLESLPSQMSLSKRHQWNYNSSIRSPNHLQISPARSHSVITESSTSSSSRVSIIQPNKLSVIVMAGSAKHQQQQTTSPTSQNLTNNNQSSVIKISANHQQQKHVNFFGNIQQQDVLLGRWRLTLELFGRLFVDDVSLEPNSIIPELTGFPIKESKFRREMERLRISCSNAAANQRDLNFYKLDRDRNQLLIQSFKELNSVFSPITRRLSSQTSVAPQSLTITRVKVTFKEEPGEGSGVARSFYTAFSEAVLANEKLPAELLTNNCCGANSMVNIRGGGSSANSSSGTVAGNYEAYSSYAFRLRSHSSNNNNSNGSSSGQRNSGATGSGSGSANSALSNSSSPVNDILASNSSNSSSMRRPRSPARYRPFYPSSSTARRTQLIERIRNMHEPRSSTSTTSSGGSTTSAPSSSSTSNFRRITSQLRYDAPSFVPTQMINSHRHSPIVPSDSRNGIGLRIYNRVYNLHPGHASKITGMLLEIPQETLISLLNNEDELRNSIDWAMEIIHTNEARNQSSSGNQSTAQTTANNTAQDGSLQRDASSSNANIQQQQSLFLPSFLTVDALMYENYNADRKIQLSVLNSGGYKTMSNDSSSTNATILQLENPFSDDDDAPLFYQPGTRGIYSPRAGRASENRLNAFRNVGRIIGVCFLQNELCPITFNRHVIKMILDQPVRWHDLAFFDSELYESLRQLILDAQSNNKEEILAECDFRFAIDLPPEEGGHGVELIQNGRNIRVTPQNVYDYVRRYAQYKMVESQEKAIKAIRAGICDVIPLFSFDGLTPEDFRLLLNGVNEINVQQLQTYVTFYDESGDSEPITNIRKWFWWVLERMTNEEKQDLIYFWTGSPALPASEEGFQPMPSVTIRPRDDYYFVTANTCISRLYIPLYSSRNVLRQKLLMSIKSKSFGFI</sequence>
<dbReference type="PROSITE" id="PS51309">
    <property type="entry name" value="PABC"/>
    <property type="match status" value="1"/>
</dbReference>
<feature type="compositionally biased region" description="Basic and acidic residues" evidence="7">
    <location>
        <begin position="2825"/>
        <end position="2837"/>
    </location>
</feature>
<feature type="region of interest" description="Disordered" evidence="7">
    <location>
        <begin position="415"/>
        <end position="439"/>
    </location>
</feature>
<feature type="region of interest" description="Disordered" evidence="7">
    <location>
        <begin position="2018"/>
        <end position="2037"/>
    </location>
</feature>
<evidence type="ECO:0000256" key="5">
    <source>
        <dbReference type="PROSITE-ProRule" id="PRU00104"/>
    </source>
</evidence>
<dbReference type="SMART" id="SM00517">
    <property type="entry name" value="PolyA"/>
    <property type="match status" value="1"/>
</dbReference>
<dbReference type="Proteomes" id="UP000828236">
    <property type="component" value="Unassembled WGS sequence"/>
</dbReference>
<evidence type="ECO:0000313" key="11">
    <source>
        <dbReference type="EMBL" id="KAH7636950.1"/>
    </source>
</evidence>
<feature type="compositionally biased region" description="Polar residues" evidence="7">
    <location>
        <begin position="1148"/>
        <end position="1171"/>
    </location>
</feature>
<evidence type="ECO:0000256" key="6">
    <source>
        <dbReference type="PROSITE-ProRule" id="PRU00508"/>
    </source>
</evidence>
<dbReference type="Gene3D" id="3.30.2160.10">
    <property type="entry name" value="Hect, E3 ligase catalytic domain"/>
    <property type="match status" value="1"/>
</dbReference>
<feature type="region of interest" description="Disordered" evidence="7">
    <location>
        <begin position="1898"/>
        <end position="1931"/>
    </location>
</feature>
<evidence type="ECO:0000259" key="8">
    <source>
        <dbReference type="PROSITE" id="PS50237"/>
    </source>
</evidence>
<feature type="region of interest" description="Disordered" evidence="7">
    <location>
        <begin position="835"/>
        <end position="855"/>
    </location>
</feature>
<feature type="compositionally biased region" description="Low complexity" evidence="7">
    <location>
        <begin position="331"/>
        <end position="350"/>
    </location>
</feature>
<evidence type="ECO:0000256" key="1">
    <source>
        <dbReference type="ARBA" id="ARBA00022723"/>
    </source>
</evidence>
<feature type="region of interest" description="Disordered" evidence="7">
    <location>
        <begin position="2179"/>
        <end position="2204"/>
    </location>
</feature>
<feature type="region of interest" description="Disordered" evidence="7">
    <location>
        <begin position="1"/>
        <end position="40"/>
    </location>
</feature>
<feature type="compositionally biased region" description="Basic residues" evidence="7">
    <location>
        <begin position="196"/>
        <end position="206"/>
    </location>
</feature>
<feature type="region of interest" description="Disordered" evidence="7">
    <location>
        <begin position="1444"/>
        <end position="1472"/>
    </location>
</feature>